<feature type="domain" description="DUF302" evidence="2">
    <location>
        <begin position="55"/>
        <end position="117"/>
    </location>
</feature>
<dbReference type="Pfam" id="PF03625">
    <property type="entry name" value="DUF302"/>
    <property type="match status" value="1"/>
</dbReference>
<gene>
    <name evidence="3" type="ORF">FIV01_07230</name>
</gene>
<name>A0A5P9CJ25_9VIBR</name>
<organism evidence="3 4">
    <name type="scientific">Vibrio aquimaris</name>
    <dbReference type="NCBI Taxonomy" id="2587862"/>
    <lineage>
        <taxon>Bacteria</taxon>
        <taxon>Pseudomonadati</taxon>
        <taxon>Pseudomonadota</taxon>
        <taxon>Gammaproteobacteria</taxon>
        <taxon>Vibrionales</taxon>
        <taxon>Vibrionaceae</taxon>
        <taxon>Vibrio</taxon>
    </lineage>
</organism>
<dbReference type="Gene3D" id="3.30.310.70">
    <property type="entry name" value="TT1751-like domain"/>
    <property type="match status" value="1"/>
</dbReference>
<dbReference type="PANTHER" id="PTHR38342:SF2">
    <property type="entry name" value="INNER MEMBRANE OR EXPORTED"/>
    <property type="match status" value="1"/>
</dbReference>
<proteinExistence type="predicted"/>
<accession>A0A5P9CJ25</accession>
<dbReference type="PANTHER" id="PTHR38342">
    <property type="entry name" value="SLR5037 PROTEIN"/>
    <property type="match status" value="1"/>
</dbReference>
<dbReference type="InterPro" id="IPR035923">
    <property type="entry name" value="TT1751-like_sf"/>
</dbReference>
<dbReference type="RefSeq" id="WP_152430393.1">
    <property type="nucleotide sequence ID" value="NZ_CBCSDK010000002.1"/>
</dbReference>
<dbReference type="InterPro" id="IPR005180">
    <property type="entry name" value="DUF302"/>
</dbReference>
<keyword evidence="1" id="KW-0732">Signal</keyword>
<keyword evidence="4" id="KW-1185">Reference proteome</keyword>
<dbReference type="SUPFAM" id="SSF103247">
    <property type="entry name" value="TT1751-like"/>
    <property type="match status" value="1"/>
</dbReference>
<dbReference type="AlphaFoldDB" id="A0A5P9CJ25"/>
<dbReference type="OrthoDB" id="9799367at2"/>
<dbReference type="CDD" id="cd14797">
    <property type="entry name" value="DUF302"/>
    <property type="match status" value="1"/>
</dbReference>
<protein>
    <submittedName>
        <fullName evidence="3">Camphor resistance protein CrcB</fullName>
    </submittedName>
</protein>
<reference evidence="3 4" key="1">
    <citation type="submission" date="2019-10" db="EMBL/GenBank/DDBJ databases">
        <title>Complete genome sequence of Vibrio sp. strain THAF100, isolated from non-filtered water from the water column of tank 6 of a marine aquarium containing stony-coral fragments. Water maintained at 26 degree C.</title>
        <authorList>
            <person name="Ruckert C."/>
            <person name="Franco A."/>
            <person name="Kalinowski J."/>
            <person name="Glaeser S."/>
        </authorList>
    </citation>
    <scope>NUCLEOTIDE SEQUENCE [LARGE SCALE GENOMIC DNA]</scope>
    <source>
        <strain evidence="3 4">THAF100</strain>
    </source>
</reference>
<evidence type="ECO:0000313" key="4">
    <source>
        <dbReference type="Proteomes" id="UP000326936"/>
    </source>
</evidence>
<evidence type="ECO:0000313" key="3">
    <source>
        <dbReference type="EMBL" id="QFT26216.1"/>
    </source>
</evidence>
<feature type="signal peptide" evidence="1">
    <location>
        <begin position="1"/>
        <end position="20"/>
    </location>
</feature>
<sequence length="150" mass="16416" precursor="true">MFKVATILLSASLCSLSASAEDSIIRLSSQHSVSKTADQFVTTIQEKGFNVFARVDHKANAEKVGMELRPTQVVIFGNPKVGTKLMQCSQEVAIDLPQKALIYEDKQGKTWIAYNNPMYLKDRHGMKGCDQVLAKINGVLNNLASQAASN</sequence>
<feature type="chain" id="PRO_5025016479" evidence="1">
    <location>
        <begin position="21"/>
        <end position="150"/>
    </location>
</feature>
<evidence type="ECO:0000256" key="1">
    <source>
        <dbReference type="SAM" id="SignalP"/>
    </source>
</evidence>
<dbReference type="KEGG" id="vaq:FIV01_07230"/>
<dbReference type="EMBL" id="CP045350">
    <property type="protein sequence ID" value="QFT26216.1"/>
    <property type="molecule type" value="Genomic_DNA"/>
</dbReference>
<evidence type="ECO:0000259" key="2">
    <source>
        <dbReference type="Pfam" id="PF03625"/>
    </source>
</evidence>
<dbReference type="Proteomes" id="UP000326936">
    <property type="component" value="Chromosome"/>
</dbReference>